<evidence type="ECO:0000313" key="8">
    <source>
        <dbReference type="Proteomes" id="UP000295696"/>
    </source>
</evidence>
<comment type="subcellular location">
    <subcellularLocation>
        <location evidence="1">Membrane</location>
        <topology evidence="1">Multi-pass membrane protein</topology>
    </subcellularLocation>
</comment>
<evidence type="ECO:0000256" key="5">
    <source>
        <dbReference type="SAM" id="Phobius"/>
    </source>
</evidence>
<feature type="transmembrane region" description="Helical" evidence="5">
    <location>
        <begin position="64"/>
        <end position="91"/>
    </location>
</feature>
<feature type="transmembrane region" description="Helical" evidence="5">
    <location>
        <begin position="133"/>
        <end position="151"/>
    </location>
</feature>
<dbReference type="Pfam" id="PF04893">
    <property type="entry name" value="Yip1"/>
    <property type="match status" value="1"/>
</dbReference>
<sequence>MNLQSLLQLGVQTVLDPRGVARFLIGQRLTREALLIAFALVVAMNTLLYAGMVAFVPQQAGDGVIVLTPMVFMLMLGASVAFAILATTWIGRMMGGAATLEQVAILIIWLQGLRFVAQLALIGLGLILPGAGVLLVVAVALVGLWILINFLDEVEGFASLGKSALLLFLSALAAVVVLSLLMSIFGASTLGLTDYV</sequence>
<evidence type="ECO:0000256" key="1">
    <source>
        <dbReference type="ARBA" id="ARBA00004141"/>
    </source>
</evidence>
<name>A0A4R3J9M2_9RHOB</name>
<dbReference type="AlphaFoldDB" id="A0A4R3J9M2"/>
<dbReference type="EMBL" id="SLZU01000009">
    <property type="protein sequence ID" value="TCS62282.1"/>
    <property type="molecule type" value="Genomic_DNA"/>
</dbReference>
<dbReference type="GO" id="GO:0016020">
    <property type="term" value="C:membrane"/>
    <property type="evidence" value="ECO:0007669"/>
    <property type="project" value="UniProtKB-SubCell"/>
</dbReference>
<evidence type="ECO:0000256" key="2">
    <source>
        <dbReference type="ARBA" id="ARBA00022692"/>
    </source>
</evidence>
<protein>
    <recommendedName>
        <fullName evidence="6">Yip1 domain-containing protein</fullName>
    </recommendedName>
</protein>
<gene>
    <name evidence="7" type="ORF">EDD52_10921</name>
</gene>
<comment type="caution">
    <text evidence="7">The sequence shown here is derived from an EMBL/GenBank/DDBJ whole genome shotgun (WGS) entry which is preliminary data.</text>
</comment>
<proteinExistence type="predicted"/>
<dbReference type="Proteomes" id="UP000295696">
    <property type="component" value="Unassembled WGS sequence"/>
</dbReference>
<evidence type="ECO:0000256" key="3">
    <source>
        <dbReference type="ARBA" id="ARBA00022989"/>
    </source>
</evidence>
<feature type="transmembrane region" description="Helical" evidence="5">
    <location>
        <begin position="103"/>
        <end position="127"/>
    </location>
</feature>
<dbReference type="InterPro" id="IPR006977">
    <property type="entry name" value="Yip1_dom"/>
</dbReference>
<accession>A0A4R3J9M2</accession>
<reference evidence="7 8" key="1">
    <citation type="submission" date="2019-03" db="EMBL/GenBank/DDBJ databases">
        <title>Genomic Encyclopedia of Type Strains, Phase IV (KMG-IV): sequencing the most valuable type-strain genomes for metagenomic binning, comparative biology and taxonomic classification.</title>
        <authorList>
            <person name="Goeker M."/>
        </authorList>
    </citation>
    <scope>NUCLEOTIDE SEQUENCE [LARGE SCALE GENOMIC DNA]</scope>
    <source>
        <strain evidence="7 8">DSM 104836</strain>
    </source>
</reference>
<dbReference type="RefSeq" id="WP_132245597.1">
    <property type="nucleotide sequence ID" value="NZ_SLZU01000009.1"/>
</dbReference>
<dbReference type="OrthoDB" id="7872013at2"/>
<evidence type="ECO:0000259" key="6">
    <source>
        <dbReference type="Pfam" id="PF04893"/>
    </source>
</evidence>
<organism evidence="7 8">
    <name type="scientific">Primorskyibacter sedentarius</name>
    <dbReference type="NCBI Taxonomy" id="745311"/>
    <lineage>
        <taxon>Bacteria</taxon>
        <taxon>Pseudomonadati</taxon>
        <taxon>Pseudomonadota</taxon>
        <taxon>Alphaproteobacteria</taxon>
        <taxon>Rhodobacterales</taxon>
        <taxon>Roseobacteraceae</taxon>
        <taxon>Primorskyibacter</taxon>
    </lineage>
</organism>
<keyword evidence="2 5" id="KW-0812">Transmembrane</keyword>
<feature type="domain" description="Yip1" evidence="6">
    <location>
        <begin position="16"/>
        <end position="179"/>
    </location>
</feature>
<evidence type="ECO:0000256" key="4">
    <source>
        <dbReference type="ARBA" id="ARBA00023136"/>
    </source>
</evidence>
<keyword evidence="8" id="KW-1185">Reference proteome</keyword>
<feature type="transmembrane region" description="Helical" evidence="5">
    <location>
        <begin position="163"/>
        <end position="187"/>
    </location>
</feature>
<keyword evidence="4 5" id="KW-0472">Membrane</keyword>
<evidence type="ECO:0000313" key="7">
    <source>
        <dbReference type="EMBL" id="TCS62282.1"/>
    </source>
</evidence>
<feature type="transmembrane region" description="Helical" evidence="5">
    <location>
        <begin position="33"/>
        <end position="52"/>
    </location>
</feature>
<keyword evidence="3 5" id="KW-1133">Transmembrane helix</keyword>